<reference evidence="6" key="1">
    <citation type="submission" date="2022-11" db="UniProtKB">
        <authorList>
            <consortium name="WormBaseParasite"/>
        </authorList>
    </citation>
    <scope>IDENTIFICATION</scope>
</reference>
<dbReference type="GO" id="GO:0043111">
    <property type="term" value="P:replication fork arrest"/>
    <property type="evidence" value="ECO:0007669"/>
    <property type="project" value="TreeGrafter"/>
</dbReference>
<feature type="domain" description="Timeless N-terminal" evidence="4">
    <location>
        <begin position="19"/>
        <end position="224"/>
    </location>
</feature>
<dbReference type="AlphaFoldDB" id="A0A914X550"/>
<dbReference type="Proteomes" id="UP000887566">
    <property type="component" value="Unplaced"/>
</dbReference>
<dbReference type="GO" id="GO:0031298">
    <property type="term" value="C:replication fork protection complex"/>
    <property type="evidence" value="ECO:0007669"/>
    <property type="project" value="TreeGrafter"/>
</dbReference>
<dbReference type="InterPro" id="IPR006906">
    <property type="entry name" value="Timeless_N"/>
</dbReference>
<dbReference type="GO" id="GO:0000076">
    <property type="term" value="P:DNA replication checkpoint signaling"/>
    <property type="evidence" value="ECO:0007669"/>
    <property type="project" value="TreeGrafter"/>
</dbReference>
<dbReference type="PANTHER" id="PTHR22940:SF4">
    <property type="entry name" value="PROTEIN TIMELESS HOMOLOG"/>
    <property type="match status" value="1"/>
</dbReference>
<comment type="subcellular location">
    <subcellularLocation>
        <location evidence="1">Nucleus</location>
    </subcellularLocation>
</comment>
<dbReference type="Pfam" id="PF04821">
    <property type="entry name" value="TIMELESS"/>
    <property type="match status" value="1"/>
</dbReference>
<accession>A0A914X550</accession>
<evidence type="ECO:0000259" key="4">
    <source>
        <dbReference type="Pfam" id="PF04821"/>
    </source>
</evidence>
<sequence>MECLIQSTISALGFLEGDVYNKEPDCYVCARDLIRYLRNDTPDGLARRLCGERNIVQNDLIPILKSSTDEPQLFDVALRLLINLTQPASALFEGQPPKDRASWQIYAQLVRNLQNSKQAFADVQLFAVLGQRLKAFVELEWENRQEEERLVVERILTLLRYIFAIPNTEQDRQRTATDVNSQDQLIWALLDAKVDEILLFIASRQSEREFHIAVLEIFALILKEHVKAATPATLDFNDTDHVIVDLFDPAWNPAKRA</sequence>
<evidence type="ECO:0000313" key="6">
    <source>
        <dbReference type="WBParaSite" id="PSAMB.scaffold673size44094.g8056.t1"/>
    </source>
</evidence>
<dbReference type="PANTHER" id="PTHR22940">
    <property type="entry name" value="TIMEOUT/TIMELESS-2"/>
    <property type="match status" value="1"/>
</dbReference>
<dbReference type="InterPro" id="IPR044998">
    <property type="entry name" value="Timeless"/>
</dbReference>
<evidence type="ECO:0000256" key="2">
    <source>
        <dbReference type="ARBA" id="ARBA00023242"/>
    </source>
</evidence>
<dbReference type="WBParaSite" id="PSAMB.scaffold673size44094.g8056.t1">
    <property type="protein sequence ID" value="PSAMB.scaffold673size44094.g8056.t1"/>
    <property type="gene ID" value="PSAMB.scaffold673size44094.g8056"/>
</dbReference>
<protein>
    <submittedName>
        <fullName evidence="6">Timeless N-terminal domain-containing protein</fullName>
    </submittedName>
</protein>
<keyword evidence="5" id="KW-1185">Reference proteome</keyword>
<evidence type="ECO:0000256" key="1">
    <source>
        <dbReference type="ARBA" id="ARBA00004123"/>
    </source>
</evidence>
<evidence type="ECO:0000313" key="5">
    <source>
        <dbReference type="Proteomes" id="UP000887566"/>
    </source>
</evidence>
<name>A0A914X550_9BILA</name>
<proteinExistence type="predicted"/>
<organism evidence="5 6">
    <name type="scientific">Plectus sambesii</name>
    <dbReference type="NCBI Taxonomy" id="2011161"/>
    <lineage>
        <taxon>Eukaryota</taxon>
        <taxon>Metazoa</taxon>
        <taxon>Ecdysozoa</taxon>
        <taxon>Nematoda</taxon>
        <taxon>Chromadorea</taxon>
        <taxon>Plectida</taxon>
        <taxon>Plectina</taxon>
        <taxon>Plectoidea</taxon>
        <taxon>Plectidae</taxon>
        <taxon>Plectus</taxon>
    </lineage>
</organism>
<keyword evidence="3" id="KW-0131">Cell cycle</keyword>
<keyword evidence="2" id="KW-0539">Nucleus</keyword>
<dbReference type="GO" id="GO:0006281">
    <property type="term" value="P:DNA repair"/>
    <property type="evidence" value="ECO:0007669"/>
    <property type="project" value="TreeGrafter"/>
</dbReference>
<dbReference type="GO" id="GO:0003677">
    <property type="term" value="F:DNA binding"/>
    <property type="evidence" value="ECO:0007669"/>
    <property type="project" value="TreeGrafter"/>
</dbReference>
<evidence type="ECO:0000256" key="3">
    <source>
        <dbReference type="ARBA" id="ARBA00023306"/>
    </source>
</evidence>